<keyword evidence="3" id="KW-1185">Reference proteome</keyword>
<feature type="chain" id="PRO_5012258228" evidence="1">
    <location>
        <begin position="21"/>
        <end position="211"/>
    </location>
</feature>
<comment type="caution">
    <text evidence="2">The sequence shown here is derived from an EMBL/GenBank/DDBJ whole genome shotgun (WGS) entry which is preliminary data.</text>
</comment>
<evidence type="ECO:0000256" key="1">
    <source>
        <dbReference type="SAM" id="SignalP"/>
    </source>
</evidence>
<proteinExistence type="predicted"/>
<keyword evidence="1" id="KW-0732">Signal</keyword>
<evidence type="ECO:0000313" key="2">
    <source>
        <dbReference type="EMBL" id="OQV21268.1"/>
    </source>
</evidence>
<name>A0A1W0X1E6_HYPEX</name>
<protein>
    <submittedName>
        <fullName evidence="2">Uncharacterized protein</fullName>
    </submittedName>
</protein>
<organism evidence="2 3">
    <name type="scientific">Hypsibius exemplaris</name>
    <name type="common">Freshwater tardigrade</name>
    <dbReference type="NCBI Taxonomy" id="2072580"/>
    <lineage>
        <taxon>Eukaryota</taxon>
        <taxon>Metazoa</taxon>
        <taxon>Ecdysozoa</taxon>
        <taxon>Tardigrada</taxon>
        <taxon>Eutardigrada</taxon>
        <taxon>Parachela</taxon>
        <taxon>Hypsibioidea</taxon>
        <taxon>Hypsibiidae</taxon>
        <taxon>Hypsibius</taxon>
    </lineage>
</organism>
<dbReference type="EMBL" id="MTYJ01000024">
    <property type="protein sequence ID" value="OQV21268.1"/>
    <property type="molecule type" value="Genomic_DNA"/>
</dbReference>
<evidence type="ECO:0000313" key="3">
    <source>
        <dbReference type="Proteomes" id="UP000192578"/>
    </source>
</evidence>
<dbReference type="Proteomes" id="UP000192578">
    <property type="component" value="Unassembled WGS sequence"/>
</dbReference>
<dbReference type="AlphaFoldDB" id="A0A1W0X1E6"/>
<reference evidence="3" key="1">
    <citation type="submission" date="2017-01" db="EMBL/GenBank/DDBJ databases">
        <title>Comparative genomics of anhydrobiosis in the tardigrade Hypsibius dujardini.</title>
        <authorList>
            <person name="Yoshida Y."/>
            <person name="Koutsovoulos G."/>
            <person name="Laetsch D."/>
            <person name="Stevens L."/>
            <person name="Kumar S."/>
            <person name="Horikawa D."/>
            <person name="Ishino K."/>
            <person name="Komine S."/>
            <person name="Tomita M."/>
            <person name="Blaxter M."/>
            <person name="Arakawa K."/>
        </authorList>
    </citation>
    <scope>NUCLEOTIDE SEQUENCE [LARGE SCALE GENOMIC DNA]</scope>
    <source>
        <strain evidence="3">Z151</strain>
    </source>
</reference>
<gene>
    <name evidence="2" type="ORF">BV898_04754</name>
</gene>
<dbReference type="OrthoDB" id="10317938at2759"/>
<sequence length="211" mass="23543">MVGFLLKLAVASVVACLAAGGLIDRGQDIYDARNYPLVQGFIRIELHISRLDTRGRSQTGLPCDITDQCDPRVIAFIDTERPNHDFGGDSVPYANYATLHDANNVDIPLIGKTISRDICGRSVRKVALRVRAIDKDMFNDDTIDNYKCFITGDNPPAENESLANWSEEIACAGEERKSSKVYMKYRWYRINEATCRPSSNGRGPFSGFLSR</sequence>
<feature type="signal peptide" evidence="1">
    <location>
        <begin position="1"/>
        <end position="20"/>
    </location>
</feature>
<accession>A0A1W0X1E6</accession>